<feature type="domain" description="HTH LytTR-type" evidence="1">
    <location>
        <begin position="52"/>
        <end position="156"/>
    </location>
</feature>
<reference evidence="3" key="1">
    <citation type="journal article" date="2019" name="Int. J. Syst. Evol. Microbiol.">
        <title>The Global Catalogue of Microorganisms (GCM) 10K type strain sequencing project: providing services to taxonomists for standard genome sequencing and annotation.</title>
        <authorList>
            <consortium name="The Broad Institute Genomics Platform"/>
            <consortium name="The Broad Institute Genome Sequencing Center for Infectious Disease"/>
            <person name="Wu L."/>
            <person name="Ma J."/>
        </authorList>
    </citation>
    <scope>NUCLEOTIDE SEQUENCE [LARGE SCALE GENOMIC DNA]</scope>
    <source>
        <strain evidence="3">CCM 8604</strain>
    </source>
</reference>
<dbReference type="Proteomes" id="UP001597036">
    <property type="component" value="Unassembled WGS sequence"/>
</dbReference>
<dbReference type="PROSITE" id="PS50930">
    <property type="entry name" value="HTH_LYTTR"/>
    <property type="match status" value="1"/>
</dbReference>
<dbReference type="InterPro" id="IPR046947">
    <property type="entry name" value="LytR-like"/>
</dbReference>
<dbReference type="SMART" id="SM00850">
    <property type="entry name" value="LytTR"/>
    <property type="match status" value="1"/>
</dbReference>
<organism evidence="2 3">
    <name type="scientific">Alloscardovia venturai</name>
    <dbReference type="NCBI Taxonomy" id="1769421"/>
    <lineage>
        <taxon>Bacteria</taxon>
        <taxon>Bacillati</taxon>
        <taxon>Actinomycetota</taxon>
        <taxon>Actinomycetes</taxon>
        <taxon>Bifidobacteriales</taxon>
        <taxon>Bifidobacteriaceae</taxon>
        <taxon>Alloscardovia</taxon>
    </lineage>
</organism>
<keyword evidence="2" id="KW-0238">DNA-binding</keyword>
<dbReference type="GO" id="GO:0003677">
    <property type="term" value="F:DNA binding"/>
    <property type="evidence" value="ECO:0007669"/>
    <property type="project" value="UniProtKB-KW"/>
</dbReference>
<sequence length="158" mass="17826">MKVSFQQSNAAIEPIALIIAQERTQEVETALHILKELSTDSSHLLHIPLDMISGTYHSHGSVLPVSSITYFYASHKKIFARHNRQDWQVNLTLKMLDTKLDSQQFVRVSNSAIINMHALVRFDANLAGSYAARLRDGSQVKVSSRYVNVIKSRLISHL</sequence>
<proteinExistence type="predicted"/>
<accession>A0ABW2Y6E3</accession>
<dbReference type="PANTHER" id="PTHR37299">
    <property type="entry name" value="TRANSCRIPTIONAL REGULATOR-RELATED"/>
    <property type="match status" value="1"/>
</dbReference>
<dbReference type="PANTHER" id="PTHR37299:SF1">
    <property type="entry name" value="STAGE 0 SPORULATION PROTEIN A HOMOLOG"/>
    <property type="match status" value="1"/>
</dbReference>
<dbReference type="RefSeq" id="WP_377939002.1">
    <property type="nucleotide sequence ID" value="NZ_JBHTHQ010000021.1"/>
</dbReference>
<protein>
    <submittedName>
        <fullName evidence="2">LytTR family DNA-binding domain-containing protein</fullName>
    </submittedName>
</protein>
<dbReference type="EMBL" id="JBHTHQ010000021">
    <property type="protein sequence ID" value="MFD0705311.1"/>
    <property type="molecule type" value="Genomic_DNA"/>
</dbReference>
<name>A0ABW2Y6E3_9BIFI</name>
<evidence type="ECO:0000313" key="2">
    <source>
        <dbReference type="EMBL" id="MFD0705311.1"/>
    </source>
</evidence>
<evidence type="ECO:0000313" key="3">
    <source>
        <dbReference type="Proteomes" id="UP001597036"/>
    </source>
</evidence>
<dbReference type="InterPro" id="IPR007492">
    <property type="entry name" value="LytTR_DNA-bd_dom"/>
</dbReference>
<dbReference type="Pfam" id="PF04397">
    <property type="entry name" value="LytTR"/>
    <property type="match status" value="1"/>
</dbReference>
<dbReference type="Gene3D" id="2.40.50.1020">
    <property type="entry name" value="LytTr DNA-binding domain"/>
    <property type="match status" value="1"/>
</dbReference>
<gene>
    <name evidence="2" type="ORF">ACFQY8_06085</name>
</gene>
<keyword evidence="3" id="KW-1185">Reference proteome</keyword>
<comment type="caution">
    <text evidence="2">The sequence shown here is derived from an EMBL/GenBank/DDBJ whole genome shotgun (WGS) entry which is preliminary data.</text>
</comment>
<evidence type="ECO:0000259" key="1">
    <source>
        <dbReference type="PROSITE" id="PS50930"/>
    </source>
</evidence>